<dbReference type="STRING" id="1208324.P73_3925"/>
<dbReference type="Gene3D" id="3.40.50.2300">
    <property type="match status" value="1"/>
</dbReference>
<feature type="domain" description="HTH luxR-type" evidence="5">
    <location>
        <begin position="82"/>
        <end position="147"/>
    </location>
</feature>
<sequence>MDGLSGLGKAREAAGDIPVVLMSGVASVEIAEQALESGAAGFVPKTLGVRAIVSAINLMVSGEQFAPVRWLREAQAEAMAAPSDPEVVLTSREMQVLVGLGEGKSNKEIARDLDLQEVTIKLHVKSLFRKLDARNRTHAALLGKERGLV</sequence>
<keyword evidence="8" id="KW-1185">Reference proteome</keyword>
<evidence type="ECO:0000313" key="7">
    <source>
        <dbReference type="EMBL" id="AJE48640.1"/>
    </source>
</evidence>
<dbReference type="PRINTS" id="PR00038">
    <property type="entry name" value="HTHLUXR"/>
</dbReference>
<dbReference type="CDD" id="cd06170">
    <property type="entry name" value="LuxR_C_like"/>
    <property type="match status" value="1"/>
</dbReference>
<keyword evidence="3" id="KW-0804">Transcription</keyword>
<feature type="domain" description="Response regulatory" evidence="6">
    <location>
        <begin position="1"/>
        <end position="60"/>
    </location>
</feature>
<keyword evidence="1" id="KW-0805">Transcription regulation</keyword>
<name>A0A0B5E5I0_9RHOB</name>
<evidence type="ECO:0000313" key="8">
    <source>
        <dbReference type="Proteomes" id="UP000031521"/>
    </source>
</evidence>
<dbReference type="Pfam" id="PF00196">
    <property type="entry name" value="GerE"/>
    <property type="match status" value="1"/>
</dbReference>
<organism evidence="7 8">
    <name type="scientific">Celeribacter indicus</name>
    <dbReference type="NCBI Taxonomy" id="1208324"/>
    <lineage>
        <taxon>Bacteria</taxon>
        <taxon>Pseudomonadati</taxon>
        <taxon>Pseudomonadota</taxon>
        <taxon>Alphaproteobacteria</taxon>
        <taxon>Rhodobacterales</taxon>
        <taxon>Roseobacteraceae</taxon>
        <taxon>Celeribacter</taxon>
    </lineage>
</organism>
<keyword evidence="2" id="KW-0238">DNA-binding</keyword>
<dbReference type="PANTHER" id="PTHR44688:SF16">
    <property type="entry name" value="DNA-BINDING TRANSCRIPTIONAL ACTIVATOR DEVR_DOSR"/>
    <property type="match status" value="1"/>
</dbReference>
<dbReference type="KEGG" id="cid:P73_3925"/>
<accession>A0A0B5E5I0</accession>
<dbReference type="InterPro" id="IPR011006">
    <property type="entry name" value="CheY-like_superfamily"/>
</dbReference>
<evidence type="ECO:0000256" key="3">
    <source>
        <dbReference type="ARBA" id="ARBA00023163"/>
    </source>
</evidence>
<dbReference type="GO" id="GO:0000160">
    <property type="term" value="P:phosphorelay signal transduction system"/>
    <property type="evidence" value="ECO:0007669"/>
    <property type="project" value="InterPro"/>
</dbReference>
<evidence type="ECO:0000256" key="4">
    <source>
        <dbReference type="PROSITE-ProRule" id="PRU00169"/>
    </source>
</evidence>
<dbReference type="SUPFAM" id="SSF52172">
    <property type="entry name" value="CheY-like"/>
    <property type="match status" value="1"/>
</dbReference>
<dbReference type="InterPro" id="IPR001789">
    <property type="entry name" value="Sig_transdc_resp-reg_receiver"/>
</dbReference>
<dbReference type="RefSeq" id="WP_338032856.1">
    <property type="nucleotide sequence ID" value="NZ_CP004393.1"/>
</dbReference>
<evidence type="ECO:0000259" key="5">
    <source>
        <dbReference type="PROSITE" id="PS50043"/>
    </source>
</evidence>
<proteinExistence type="predicted"/>
<dbReference type="AlphaFoldDB" id="A0A0B5E5I0"/>
<dbReference type="InterPro" id="IPR000792">
    <property type="entry name" value="Tscrpt_reg_LuxR_C"/>
</dbReference>
<protein>
    <submittedName>
        <fullName evidence="7">Putative response regulator receiver protein</fullName>
    </submittedName>
</protein>
<comment type="caution">
    <text evidence="4">Lacks conserved residue(s) required for the propagation of feature annotation.</text>
</comment>
<dbReference type="PROSITE" id="PS50043">
    <property type="entry name" value="HTH_LUXR_2"/>
    <property type="match status" value="1"/>
</dbReference>
<dbReference type="SUPFAM" id="SSF46894">
    <property type="entry name" value="C-terminal effector domain of the bipartite response regulators"/>
    <property type="match status" value="1"/>
</dbReference>
<dbReference type="CDD" id="cd00156">
    <property type="entry name" value="REC"/>
    <property type="match status" value="1"/>
</dbReference>
<dbReference type="GO" id="GO:0003677">
    <property type="term" value="F:DNA binding"/>
    <property type="evidence" value="ECO:0007669"/>
    <property type="project" value="UniProtKB-KW"/>
</dbReference>
<dbReference type="InterPro" id="IPR016032">
    <property type="entry name" value="Sig_transdc_resp-reg_C-effctor"/>
</dbReference>
<dbReference type="PROSITE" id="PS00622">
    <property type="entry name" value="HTH_LUXR_1"/>
    <property type="match status" value="1"/>
</dbReference>
<dbReference type="GO" id="GO:0006355">
    <property type="term" value="P:regulation of DNA-templated transcription"/>
    <property type="evidence" value="ECO:0007669"/>
    <property type="project" value="InterPro"/>
</dbReference>
<dbReference type="EMBL" id="CP004393">
    <property type="protein sequence ID" value="AJE48640.1"/>
    <property type="molecule type" value="Genomic_DNA"/>
</dbReference>
<reference evidence="7 8" key="1">
    <citation type="journal article" date="2014" name="Int. J. Syst. Evol. Microbiol.">
        <title>Celeribacter indicus sp. nov., a polycyclic aromatic hydrocarbon-degrading bacterium from deep-sea sediment and reclassification of Huaishuia halophila as Celeribacter halophilus comb. nov.</title>
        <authorList>
            <person name="Lai Q."/>
            <person name="Cao J."/>
            <person name="Yuan J."/>
            <person name="Li F."/>
            <person name="Shao Z."/>
        </authorList>
    </citation>
    <scope>NUCLEOTIDE SEQUENCE [LARGE SCALE GENOMIC DNA]</scope>
    <source>
        <strain evidence="7">P73</strain>
    </source>
</reference>
<dbReference type="Proteomes" id="UP000031521">
    <property type="component" value="Chromosome"/>
</dbReference>
<evidence type="ECO:0000259" key="6">
    <source>
        <dbReference type="PROSITE" id="PS50110"/>
    </source>
</evidence>
<dbReference type="PANTHER" id="PTHR44688">
    <property type="entry name" value="DNA-BINDING TRANSCRIPTIONAL ACTIVATOR DEVR_DOSR"/>
    <property type="match status" value="1"/>
</dbReference>
<dbReference type="PROSITE" id="PS50110">
    <property type="entry name" value="RESPONSE_REGULATORY"/>
    <property type="match status" value="1"/>
</dbReference>
<dbReference type="HOGENOM" id="CLU_000445_90_8_5"/>
<evidence type="ECO:0000256" key="1">
    <source>
        <dbReference type="ARBA" id="ARBA00023015"/>
    </source>
</evidence>
<gene>
    <name evidence="7" type="ORF">P73_3925</name>
</gene>
<evidence type="ECO:0000256" key="2">
    <source>
        <dbReference type="ARBA" id="ARBA00023125"/>
    </source>
</evidence>
<dbReference type="SMART" id="SM00421">
    <property type="entry name" value="HTH_LUXR"/>
    <property type="match status" value="1"/>
</dbReference>